<protein>
    <recommendedName>
        <fullName evidence="4">C-type lectin domain-containing protein</fullName>
    </recommendedName>
</protein>
<proteinExistence type="predicted"/>
<dbReference type="NCBIfam" id="TIGR04131">
    <property type="entry name" value="Bac_Flav_CTERM"/>
    <property type="match status" value="1"/>
</dbReference>
<dbReference type="Proteomes" id="UP000655016">
    <property type="component" value="Unassembled WGS sequence"/>
</dbReference>
<dbReference type="InterPro" id="IPR032675">
    <property type="entry name" value="LRR_dom_sf"/>
</dbReference>
<keyword evidence="2" id="KW-0677">Repeat</keyword>
<dbReference type="InterPro" id="IPR026341">
    <property type="entry name" value="T9SS_type_B"/>
</dbReference>
<dbReference type="SUPFAM" id="SSF52058">
    <property type="entry name" value="L domain-like"/>
    <property type="match status" value="1"/>
</dbReference>
<dbReference type="Pfam" id="PF13585">
    <property type="entry name" value="CHU_C"/>
    <property type="match status" value="1"/>
</dbReference>
<comment type="caution">
    <text evidence="5">The sequence shown here is derived from an EMBL/GenBank/DDBJ whole genome shotgun (WGS) entry which is preliminary data.</text>
</comment>
<evidence type="ECO:0000256" key="2">
    <source>
        <dbReference type="ARBA" id="ARBA00022737"/>
    </source>
</evidence>
<evidence type="ECO:0000313" key="6">
    <source>
        <dbReference type="Proteomes" id="UP000655016"/>
    </source>
</evidence>
<dbReference type="SUPFAM" id="SSF56436">
    <property type="entry name" value="C-type lectin-like"/>
    <property type="match status" value="1"/>
</dbReference>
<keyword evidence="3" id="KW-0732">Signal</keyword>
<gene>
    <name evidence="5" type="ORF">GCM10011518_03430</name>
</gene>
<dbReference type="InterPro" id="IPR016187">
    <property type="entry name" value="CTDL_fold"/>
</dbReference>
<dbReference type="Gene3D" id="3.10.100.10">
    <property type="entry name" value="Mannose-Binding Protein A, subunit A"/>
    <property type="match status" value="1"/>
</dbReference>
<keyword evidence="6" id="KW-1185">Reference proteome</keyword>
<dbReference type="InterPro" id="IPR016186">
    <property type="entry name" value="C-type_lectin-like/link_sf"/>
</dbReference>
<dbReference type="CDD" id="cd03603">
    <property type="entry name" value="CLECT_VCBS"/>
    <property type="match status" value="1"/>
</dbReference>
<dbReference type="PANTHER" id="PTHR47566:SF1">
    <property type="entry name" value="PROTEIN NUD1"/>
    <property type="match status" value="1"/>
</dbReference>
<evidence type="ECO:0000259" key="4">
    <source>
        <dbReference type="PROSITE" id="PS50041"/>
    </source>
</evidence>
<accession>A0ABQ1TK79</accession>
<dbReference type="PROSITE" id="PS50041">
    <property type="entry name" value="C_TYPE_LECTIN_2"/>
    <property type="match status" value="1"/>
</dbReference>
<dbReference type="RefSeq" id="WP_229684146.1">
    <property type="nucleotide sequence ID" value="NZ_BMKP01000001.1"/>
</dbReference>
<keyword evidence="1" id="KW-0433">Leucine-rich repeat</keyword>
<dbReference type="Gene3D" id="3.80.10.10">
    <property type="entry name" value="Ribonuclease Inhibitor"/>
    <property type="match status" value="1"/>
</dbReference>
<sequence>MRKMFLLFLFLSGLFCSAQYTSIPDPNFEKALIDLGIDSGPIDHRVLTSSINNITSLNIYGKEVSNITGIEDFISLKYLNCNDNELSKVNLSKNTALTELIISANLLTNLDVSKNINLSKLNCLSNQLDNLNVSGNLALTDLNCQHNKLKNLDISNNPSLKNLECSYNQLTTLDISKNTSLSSLGCTLNQLTTLNTSNNINLTEFICYMNQLSSLDVSKNINLTHFLCNHNLITKLDLSKNTNLNILSCSNNKLTTLNLKNGNNNLIQILNTQSNPDLTCIQVDNAVYSNTNWSAFKDLSASYLNSCNVMNRNAPVLTAAGNQIYCPNTDIKIVTDFSIIHNPNDNRVRAIYIQISSGYSAGFDRLRLLDPSLHPSIAEYWDSASGKLTLLSRSGIDIFFTDVVEAVKNIVYSNSSPTVSGTKTFSITIGQANYLPSTGHFYQFVPNVGISWTQAKSAAESSTYYGLKGYLATITAADEAKLSGEQASGAGWIGGSDAETENVWKWVTGPEGIANNGTGTIFWNGLSNGTTPNFAFWNTNEPNQLGDEDYAHITAPGIGIPGSWNDLSNTGSLNPGDNYEPKGYIVEYGGMPGEYPLEIAASTQIKIPEATITVPGPICDSGPLTLYAASNAGMIRWYDAQTGGNLLATGNTYTTPIINTTTTYYADAGCEINRKAVIATINKTPDSPTVASAVSRCGTGTVTLQATSNIGIINWFTDLTGGTSIYTGNSFTIPNVSANTTYYAEASYSGCTNSNRTPANVIVYPLPVVTDEEVVLCENQTVLLDAKISGMTYKWSTGETTQTIEVKTKGIYTVEVTSPNPENCSSIKTITVIEYKKPIIKNIDVKNTTITIHLTNATAYFEYSVDGINYQPSNTFYGVAGGLQTAYVKAKDNLCNINEASQNFIVLVFPPFFTPNNDSHNDFWEVTGMENYPEAQVTIFDKYGKLLTQLDGSKMRWDGTFNNVPLPASDYWYILKIDDTNPLFKGHFSLKR</sequence>
<name>A0ABQ1TK79_9FLAO</name>
<feature type="chain" id="PRO_5045708489" description="C-type lectin domain-containing protein" evidence="3">
    <location>
        <begin position="19"/>
        <end position="992"/>
    </location>
</feature>
<feature type="domain" description="C-type lectin" evidence="4">
    <location>
        <begin position="437"/>
        <end position="566"/>
    </location>
</feature>
<dbReference type="InterPro" id="IPR001304">
    <property type="entry name" value="C-type_lectin-like"/>
</dbReference>
<feature type="signal peptide" evidence="3">
    <location>
        <begin position="1"/>
        <end position="18"/>
    </location>
</feature>
<dbReference type="PANTHER" id="PTHR47566">
    <property type="match status" value="1"/>
</dbReference>
<evidence type="ECO:0000256" key="3">
    <source>
        <dbReference type="SAM" id="SignalP"/>
    </source>
</evidence>
<dbReference type="InterPro" id="IPR044023">
    <property type="entry name" value="Ig_7"/>
</dbReference>
<reference evidence="6" key="1">
    <citation type="journal article" date="2019" name="Int. J. Syst. Evol. Microbiol.">
        <title>The Global Catalogue of Microorganisms (GCM) 10K type strain sequencing project: providing services to taxonomists for standard genome sequencing and annotation.</title>
        <authorList>
            <consortium name="The Broad Institute Genomics Platform"/>
            <consortium name="The Broad Institute Genome Sequencing Center for Infectious Disease"/>
            <person name="Wu L."/>
            <person name="Ma J."/>
        </authorList>
    </citation>
    <scope>NUCLEOTIDE SEQUENCE [LARGE SCALE GENOMIC DNA]</scope>
    <source>
        <strain evidence="6">CGMCC 1.16060</strain>
    </source>
</reference>
<evidence type="ECO:0000313" key="5">
    <source>
        <dbReference type="EMBL" id="GGE97421.1"/>
    </source>
</evidence>
<evidence type="ECO:0000256" key="1">
    <source>
        <dbReference type="ARBA" id="ARBA00022614"/>
    </source>
</evidence>
<dbReference type="InterPro" id="IPR034007">
    <property type="entry name" value="CTLD_bac"/>
</dbReference>
<dbReference type="InterPro" id="IPR052574">
    <property type="entry name" value="CDIRP"/>
</dbReference>
<dbReference type="Pfam" id="PF19081">
    <property type="entry name" value="Ig_7"/>
    <property type="match status" value="2"/>
</dbReference>
<organism evidence="5 6">
    <name type="scientific">Flavobacterium limi</name>
    <dbReference type="NCBI Taxonomy" id="2045105"/>
    <lineage>
        <taxon>Bacteria</taxon>
        <taxon>Pseudomonadati</taxon>
        <taxon>Bacteroidota</taxon>
        <taxon>Flavobacteriia</taxon>
        <taxon>Flavobacteriales</taxon>
        <taxon>Flavobacteriaceae</taxon>
        <taxon>Flavobacterium</taxon>
    </lineage>
</organism>
<dbReference type="EMBL" id="BMKP01000001">
    <property type="protein sequence ID" value="GGE97421.1"/>
    <property type="molecule type" value="Genomic_DNA"/>
</dbReference>